<sequence>MKKLFHILSFFAILSIVGCEEKPTLFTETDGLYFGTADTVLNYSFAKYPYKTFDTLQIPVNVLGNSFSADRPISVEVQTASWLNAVDGVHYKVLSSDAVVRANAYKATIPVVVYRTPDLEANMVKIKLKLKTNEAFQGEGITTKQAVTINLAYMMKPTTWGIDMSVSSVGFAARPTNFGTWTKAKYKLMLEALYDPATGATVTEFPITAPYPVIYNQYVAVVRNYIKTKYPGNYGLGGPNAATLTDPDAPDQITPGKNLIQVGPANY</sequence>
<protein>
    <recommendedName>
        <fullName evidence="3">DUF4843 domain-containing protein</fullName>
    </recommendedName>
</protein>
<evidence type="ECO:0008006" key="3">
    <source>
        <dbReference type="Google" id="ProtNLM"/>
    </source>
</evidence>
<dbReference type="EMBL" id="FXSZ01000009">
    <property type="protein sequence ID" value="SMO76908.1"/>
    <property type="molecule type" value="Genomic_DNA"/>
</dbReference>
<name>A0A521DZ51_9SPHI</name>
<gene>
    <name evidence="1" type="ORF">SAMN06265350_10981</name>
</gene>
<dbReference type="InterPro" id="IPR032299">
    <property type="entry name" value="DUF4843"/>
</dbReference>
<dbReference type="OrthoDB" id="1094829at2"/>
<keyword evidence="2" id="KW-1185">Reference proteome</keyword>
<evidence type="ECO:0000313" key="1">
    <source>
        <dbReference type="EMBL" id="SMO76908.1"/>
    </source>
</evidence>
<accession>A0A521DZ51</accession>
<reference evidence="1 2" key="1">
    <citation type="submission" date="2017-05" db="EMBL/GenBank/DDBJ databases">
        <authorList>
            <person name="Varghese N."/>
            <person name="Submissions S."/>
        </authorList>
    </citation>
    <scope>NUCLEOTIDE SEQUENCE [LARGE SCALE GENOMIC DNA]</scope>
    <source>
        <strain evidence="1 2">DSM 21342</strain>
    </source>
</reference>
<dbReference type="Proteomes" id="UP000315971">
    <property type="component" value="Unassembled WGS sequence"/>
</dbReference>
<proteinExistence type="predicted"/>
<dbReference type="PROSITE" id="PS51257">
    <property type="entry name" value="PROKAR_LIPOPROTEIN"/>
    <property type="match status" value="1"/>
</dbReference>
<organism evidence="1 2">
    <name type="scientific">Solitalea koreensis</name>
    <dbReference type="NCBI Taxonomy" id="543615"/>
    <lineage>
        <taxon>Bacteria</taxon>
        <taxon>Pseudomonadati</taxon>
        <taxon>Bacteroidota</taxon>
        <taxon>Sphingobacteriia</taxon>
        <taxon>Sphingobacteriales</taxon>
        <taxon>Sphingobacteriaceae</taxon>
        <taxon>Solitalea</taxon>
    </lineage>
</organism>
<dbReference type="Pfam" id="PF16132">
    <property type="entry name" value="DUF4843"/>
    <property type="match status" value="1"/>
</dbReference>
<dbReference type="AlphaFoldDB" id="A0A521DZ51"/>
<evidence type="ECO:0000313" key="2">
    <source>
        <dbReference type="Proteomes" id="UP000315971"/>
    </source>
</evidence>
<dbReference type="RefSeq" id="WP_142604480.1">
    <property type="nucleotide sequence ID" value="NZ_FXSZ01000009.1"/>
</dbReference>